<gene>
    <name evidence="3" type="ORF">EA722_15830</name>
</gene>
<dbReference type="EMBL" id="RFBY01000065">
    <property type="protein sequence ID" value="RSP71857.1"/>
    <property type="molecule type" value="Genomic_DNA"/>
</dbReference>
<dbReference type="PANTHER" id="PTHR43208:SF1">
    <property type="entry name" value="ABC TRANSPORTER SUBSTRATE-BINDING PROTEIN"/>
    <property type="match status" value="1"/>
</dbReference>
<organism evidence="3 4">
    <name type="scientific">Acinetobacter baumannii</name>
    <dbReference type="NCBI Taxonomy" id="470"/>
    <lineage>
        <taxon>Bacteria</taxon>
        <taxon>Pseudomonadati</taxon>
        <taxon>Pseudomonadota</taxon>
        <taxon>Gammaproteobacteria</taxon>
        <taxon>Moraxellales</taxon>
        <taxon>Moraxellaceae</taxon>
        <taxon>Acinetobacter</taxon>
        <taxon>Acinetobacter calcoaceticus/baumannii complex</taxon>
    </lineage>
</organism>
<protein>
    <submittedName>
        <fullName evidence="3">BMP family ABC transporter substrate-binding protein</fullName>
    </submittedName>
</protein>
<dbReference type="InterPro" id="IPR003760">
    <property type="entry name" value="PnrA-like"/>
</dbReference>
<reference evidence="3 4" key="1">
    <citation type="submission" date="2018-10" db="EMBL/GenBank/DDBJ databases">
        <title>GWAS and RNA-Seq identify cryptic mechanisms of antimicrobial resistance in Acinetobacter baumannii.</title>
        <authorList>
            <person name="Sahl J.W."/>
        </authorList>
    </citation>
    <scope>NUCLEOTIDE SEQUENCE [LARGE SCALE GENOMIC DNA]</scope>
    <source>
        <strain evidence="3 4">TG31299</strain>
    </source>
</reference>
<evidence type="ECO:0000259" key="2">
    <source>
        <dbReference type="Pfam" id="PF02608"/>
    </source>
</evidence>
<feature type="domain" description="ABC transporter substrate-binding protein PnrA-like" evidence="2">
    <location>
        <begin position="2"/>
        <end position="164"/>
    </location>
</feature>
<dbReference type="Gene3D" id="3.40.50.2300">
    <property type="match status" value="2"/>
</dbReference>
<dbReference type="Pfam" id="PF02608">
    <property type="entry name" value="Bmp"/>
    <property type="match status" value="1"/>
</dbReference>
<keyword evidence="1" id="KW-0732">Signal</keyword>
<dbReference type="InterPro" id="IPR052910">
    <property type="entry name" value="ABC-Purine-Binding"/>
</dbReference>
<sequence length="206" mass="22719">MGVVAPFPIPEVIRDINAYTLGAQSVNPKIKTKIVWINTWFDSGKEHEAALALISQNADILSQVTNSPAVVKAAQEKGKFGFGWNSDMSKFAPKGHLAASVLYWEKIYTPVLQQVHNKIWKSGSTWYGVKEGAIDIAGFGPMVSNNEKMKVLAVRDKIRNGQYIVFSGPLYKQDGTLLLGKGKHLSNTQLMSMNYFVKGVDAAYPK</sequence>
<dbReference type="GO" id="GO:0005886">
    <property type="term" value="C:plasma membrane"/>
    <property type="evidence" value="ECO:0007669"/>
    <property type="project" value="InterPro"/>
</dbReference>
<dbReference type="Proteomes" id="UP000269597">
    <property type="component" value="Unassembled WGS sequence"/>
</dbReference>
<proteinExistence type="predicted"/>
<comment type="caution">
    <text evidence="3">The sequence shown here is derived from an EMBL/GenBank/DDBJ whole genome shotgun (WGS) entry which is preliminary data.</text>
</comment>
<evidence type="ECO:0000256" key="1">
    <source>
        <dbReference type="ARBA" id="ARBA00022729"/>
    </source>
</evidence>
<name>A0A334QUJ7_ACIBA</name>
<accession>A0A334QUJ7</accession>
<evidence type="ECO:0000313" key="4">
    <source>
        <dbReference type="Proteomes" id="UP000269597"/>
    </source>
</evidence>
<dbReference type="PANTHER" id="PTHR43208">
    <property type="entry name" value="ABC TRANSPORTER SUBSTRATE-BINDING PROTEIN"/>
    <property type="match status" value="1"/>
</dbReference>
<evidence type="ECO:0000313" key="3">
    <source>
        <dbReference type="EMBL" id="RSP71857.1"/>
    </source>
</evidence>
<dbReference type="AlphaFoldDB" id="A0A334QUJ7"/>